<dbReference type="Proteomes" id="UP000682843">
    <property type="component" value="Chromosome"/>
</dbReference>
<accession>A0ABX8A354</accession>
<proteinExistence type="predicted"/>
<evidence type="ECO:0000256" key="1">
    <source>
        <dbReference type="SAM" id="MobiDB-lite"/>
    </source>
</evidence>
<name>A0ABX8A354_9BRAD</name>
<evidence type="ECO:0000313" key="2">
    <source>
        <dbReference type="EMBL" id="QUS37827.1"/>
    </source>
</evidence>
<protein>
    <recommendedName>
        <fullName evidence="4">GIY-YIG nuclease family protein</fullName>
    </recommendedName>
</protein>
<keyword evidence="3" id="KW-1185">Reference proteome</keyword>
<feature type="compositionally biased region" description="Acidic residues" evidence="1">
    <location>
        <begin position="179"/>
        <end position="191"/>
    </location>
</feature>
<dbReference type="RefSeq" id="WP_211911360.1">
    <property type="nucleotide sequence ID" value="NZ_CP036498.1"/>
</dbReference>
<gene>
    <name evidence="2" type="ORF">RPMA_02325</name>
</gene>
<organism evidence="2 3">
    <name type="scientific">Tardiphaga alba</name>
    <dbReference type="NCBI Taxonomy" id="340268"/>
    <lineage>
        <taxon>Bacteria</taxon>
        <taxon>Pseudomonadati</taxon>
        <taxon>Pseudomonadota</taxon>
        <taxon>Alphaproteobacteria</taxon>
        <taxon>Hyphomicrobiales</taxon>
        <taxon>Nitrobacteraceae</taxon>
        <taxon>Tardiphaga</taxon>
    </lineage>
</organism>
<sequence length="312" mass="33068">MIKDLHLPVTPSTTIIHRPFGGVTAYRCLSDRASRVCVHAFPMKDLPQVSAAGLLGTAGAYVITDHRTAYVGESGRPIRRLGEHACDPGKSAFAREAFVVTGVDGCAFDKGVAVDLQFRLTRAAIDASVVAVSKGASPVEPVLTAADRATHDRIVDDALRLLNDAGCRIFQPGPGTPPEAEEPVPTDEGSDPADSGPMEIDVGTVPAGTEVYELTYDDAWARGYWSGSHFVVAAGSEMRTTTNGSVNQITRTRREDLFRAGVLSAIPGVSGRRRLMVAIAFSTQSIAAKVLCGAHTAGRWTPLKSKSVWLAA</sequence>
<evidence type="ECO:0008006" key="4">
    <source>
        <dbReference type="Google" id="ProtNLM"/>
    </source>
</evidence>
<reference evidence="2 3" key="1">
    <citation type="submission" date="2019-02" db="EMBL/GenBank/DDBJ databases">
        <title>Emended description of the genus Rhodopseudomonas and description of Rhodopseudomonas albus sp. nov., a non-phototrophic, heavy-metal-tolerant bacterium isolated from garden soil.</title>
        <authorList>
            <person name="Bao Z."/>
            <person name="Cao W.W."/>
            <person name="Sato Y."/>
            <person name="Nishizawa T."/>
            <person name="Zhao J."/>
            <person name="Guo Y."/>
            <person name="Ohta H."/>
        </authorList>
    </citation>
    <scope>NUCLEOTIDE SEQUENCE [LARGE SCALE GENOMIC DNA]</scope>
    <source>
        <strain evidence="2 3">SK50-23</strain>
    </source>
</reference>
<dbReference type="EMBL" id="CP036498">
    <property type="protein sequence ID" value="QUS37827.1"/>
    <property type="molecule type" value="Genomic_DNA"/>
</dbReference>
<feature type="region of interest" description="Disordered" evidence="1">
    <location>
        <begin position="170"/>
        <end position="196"/>
    </location>
</feature>
<evidence type="ECO:0000313" key="3">
    <source>
        <dbReference type="Proteomes" id="UP000682843"/>
    </source>
</evidence>